<accession>A0A9W5U1B5</accession>
<keyword evidence="2" id="KW-0175">Coiled coil</keyword>
<protein>
    <recommendedName>
        <fullName evidence="4">LXG domain-containing protein</fullName>
    </recommendedName>
</protein>
<feature type="compositionally biased region" description="Basic and acidic residues" evidence="3">
    <location>
        <begin position="478"/>
        <end position="491"/>
    </location>
</feature>
<evidence type="ECO:0000313" key="5">
    <source>
        <dbReference type="EMBL" id="GGB56565.1"/>
    </source>
</evidence>
<dbReference type="Proteomes" id="UP000621492">
    <property type="component" value="Unassembled WGS sequence"/>
</dbReference>
<evidence type="ECO:0000256" key="3">
    <source>
        <dbReference type="SAM" id="MobiDB-lite"/>
    </source>
</evidence>
<dbReference type="InterPro" id="IPR006829">
    <property type="entry name" value="LXG_dom"/>
</dbReference>
<comment type="caution">
    <text evidence="5">The sequence shown here is derived from an EMBL/GenBank/DDBJ whole genome shotgun (WGS) entry which is preliminary data.</text>
</comment>
<comment type="similarity">
    <text evidence="1">In the N-terminal section; belongs to the LXG family.</text>
</comment>
<evidence type="ECO:0000256" key="1">
    <source>
        <dbReference type="ARBA" id="ARBA00034117"/>
    </source>
</evidence>
<proteinExistence type="inferred from homology"/>
<feature type="coiled-coil region" evidence="2">
    <location>
        <begin position="5"/>
        <end position="32"/>
    </location>
</feature>
<evidence type="ECO:0000259" key="4">
    <source>
        <dbReference type="PROSITE" id="PS51756"/>
    </source>
</evidence>
<dbReference type="AlphaFoldDB" id="A0A9W5U1B5"/>
<keyword evidence="6" id="KW-1185">Reference proteome</keyword>
<dbReference type="Pfam" id="PF04740">
    <property type="entry name" value="LXG"/>
    <property type="match status" value="1"/>
</dbReference>
<reference evidence="5" key="1">
    <citation type="journal article" date="2014" name="Int. J. Syst. Evol. Microbiol.">
        <title>Complete genome sequence of Corynebacterium casei LMG S-19264T (=DSM 44701T), isolated from a smear-ripened cheese.</title>
        <authorList>
            <consortium name="US DOE Joint Genome Institute (JGI-PGF)"/>
            <person name="Walter F."/>
            <person name="Albersmeier A."/>
            <person name="Kalinowski J."/>
            <person name="Ruckert C."/>
        </authorList>
    </citation>
    <scope>NUCLEOTIDE SEQUENCE</scope>
    <source>
        <strain evidence="5">CGMCC 1.15454</strain>
    </source>
</reference>
<organism evidence="5 6">
    <name type="scientific">Lentibacillus populi</name>
    <dbReference type="NCBI Taxonomy" id="1827502"/>
    <lineage>
        <taxon>Bacteria</taxon>
        <taxon>Bacillati</taxon>
        <taxon>Bacillota</taxon>
        <taxon>Bacilli</taxon>
        <taxon>Bacillales</taxon>
        <taxon>Bacillaceae</taxon>
        <taxon>Lentibacillus</taxon>
    </lineage>
</organism>
<name>A0A9W5U1B5_9BACI</name>
<evidence type="ECO:0000256" key="2">
    <source>
        <dbReference type="SAM" id="Coils"/>
    </source>
</evidence>
<reference evidence="5" key="2">
    <citation type="submission" date="2020-09" db="EMBL/GenBank/DDBJ databases">
        <authorList>
            <person name="Sun Q."/>
            <person name="Zhou Y."/>
        </authorList>
    </citation>
    <scope>NUCLEOTIDE SEQUENCE</scope>
    <source>
        <strain evidence="5">CGMCC 1.15454</strain>
    </source>
</reference>
<feature type="domain" description="LXG" evidence="4">
    <location>
        <begin position="1"/>
        <end position="227"/>
    </location>
</feature>
<sequence length="696" mass="78259">MRAGLKATKTSLQTLDDQVKDLEQRVQAVITLDEAFKGKGAQAIRSFYQELHMPFLLFLEGFIADYQEILTEMENALQSLEGAEDGYIHEQFLEHDLVDGLKKAERVTTALTDEVNASIKTVRDIISLPTLDDEEFLFNLTQGRTQIYDTLEKLHDYDTRQSAKLEDVETDLQVMKNYLEQIGSKFASGELGIKNYSVKQLEGNNAYDWLLKSVQSKVRGNTFSFDNILMYGAKEFLTRFTKLPIPGAAVTYIQKKLEMRTVDYSARAMKVLMDIKSDSITAQEFATIQANITDIEQVSDYKGEFQGKYLAFADGRIVRKFKDGDGNVKYEFVRDIPENREKPEEVNPFVKAGQSILEIGEDIKHGFEERADKRHDSWYDYANYWTSGLLDIGKGFGEGLESRGEEVLESPSFYSVTNWISIGGLDLVNGAVNPDEALSKEHLMASFGLASLFSIAKAPVTSGGSSAVKAAGKAADAEKKVKPVEGKEKASSRSSVKGAASKLKDDMFKPILIPSVSNLFNWIRKNVPEVGLVREAGTGQYYFFARENNGGGSFRDRNKSTDSNNFNFSDLTHEEKLKITKEYAIRSPIEIPSAAKVKVRSKTSYEQITYKWNDGDYKYEVRWHTRTPGAPESQGNTWVIQRTIPGNGGSMPQTFFMVGKNEWIEAHKWYDAIAARKAGVATNEQLKLLNDGHWKD</sequence>
<dbReference type="EMBL" id="BMJD01000043">
    <property type="protein sequence ID" value="GGB56565.1"/>
    <property type="molecule type" value="Genomic_DNA"/>
</dbReference>
<gene>
    <name evidence="5" type="ORF">GCM10011409_37700</name>
</gene>
<dbReference type="PROSITE" id="PS51756">
    <property type="entry name" value="LXG"/>
    <property type="match status" value="1"/>
</dbReference>
<evidence type="ECO:0000313" key="6">
    <source>
        <dbReference type="Proteomes" id="UP000621492"/>
    </source>
</evidence>
<feature type="region of interest" description="Disordered" evidence="3">
    <location>
        <begin position="478"/>
        <end position="498"/>
    </location>
</feature>